<organism evidence="2">
    <name type="scientific">Ditylum brightwellii</name>
    <dbReference type="NCBI Taxonomy" id="49249"/>
    <lineage>
        <taxon>Eukaryota</taxon>
        <taxon>Sar</taxon>
        <taxon>Stramenopiles</taxon>
        <taxon>Ochrophyta</taxon>
        <taxon>Bacillariophyta</taxon>
        <taxon>Mediophyceae</taxon>
        <taxon>Lithodesmiophycidae</taxon>
        <taxon>Lithodesmiales</taxon>
        <taxon>Lithodesmiaceae</taxon>
        <taxon>Ditylum</taxon>
    </lineage>
</organism>
<protein>
    <submittedName>
        <fullName evidence="2">Uncharacterized protein</fullName>
    </submittedName>
</protein>
<feature type="coiled-coil region" evidence="1">
    <location>
        <begin position="174"/>
        <end position="201"/>
    </location>
</feature>
<feature type="coiled-coil region" evidence="1">
    <location>
        <begin position="103"/>
        <end position="130"/>
    </location>
</feature>
<accession>A0A7S4QSI6</accession>
<evidence type="ECO:0000256" key="1">
    <source>
        <dbReference type="SAM" id="Coils"/>
    </source>
</evidence>
<name>A0A7S4QSI6_9STRA</name>
<gene>
    <name evidence="2" type="ORF">DBRI00130_LOCUS7282</name>
</gene>
<evidence type="ECO:0000313" key="2">
    <source>
        <dbReference type="EMBL" id="CAE4592636.1"/>
    </source>
</evidence>
<keyword evidence="1" id="KW-0175">Coiled coil</keyword>
<proteinExistence type="predicted"/>
<sequence>MCQQTPSLKCGRFTAHKIILLEPKLTAMSVENITMTQAQMNQSWYDTHMKMKRKHNEIGLGKHTPTHTNDKNDTDNITELMDMFEVSDIQARLFVMQQELCAYHTMLDEMEQLRADNKQLEREAADLLKGCSLHKRSLKKDAYNTVQSLENVIVGLKMDLVQSREKEDSHVARMQSVLNEKKTLEEEVKDLGERADLHTTNEICCLPTQQMTNKRKCASAGGLFKIINRIRRENDTQTAERSKDIPEKSSFLSSFNGGAMSGVCERLDNERIHAQRSHSFTAVSA</sequence>
<reference evidence="2" key="1">
    <citation type="submission" date="2021-01" db="EMBL/GenBank/DDBJ databases">
        <authorList>
            <person name="Corre E."/>
            <person name="Pelletier E."/>
            <person name="Niang G."/>
            <person name="Scheremetjew M."/>
            <person name="Finn R."/>
            <person name="Kale V."/>
            <person name="Holt S."/>
            <person name="Cochrane G."/>
            <person name="Meng A."/>
            <person name="Brown T."/>
            <person name="Cohen L."/>
        </authorList>
    </citation>
    <scope>NUCLEOTIDE SEQUENCE</scope>
    <source>
        <strain evidence="2">GSO104</strain>
    </source>
</reference>
<dbReference type="AlphaFoldDB" id="A0A7S4QSI6"/>
<dbReference type="EMBL" id="HBNS01009012">
    <property type="protein sequence ID" value="CAE4592636.1"/>
    <property type="molecule type" value="Transcribed_RNA"/>
</dbReference>